<evidence type="ECO:0000259" key="9">
    <source>
        <dbReference type="PROSITE" id="PS51755"/>
    </source>
</evidence>
<dbReference type="SMART" id="SM00862">
    <property type="entry name" value="Trans_reg_C"/>
    <property type="match status" value="1"/>
</dbReference>
<keyword evidence="3" id="KW-0805">Transcription regulation</keyword>
<evidence type="ECO:0000256" key="6">
    <source>
        <dbReference type="PROSITE-ProRule" id="PRU00339"/>
    </source>
</evidence>
<dbReference type="InterPro" id="IPR005158">
    <property type="entry name" value="BTAD"/>
</dbReference>
<dbReference type="InterPro" id="IPR002182">
    <property type="entry name" value="NB-ARC"/>
</dbReference>
<dbReference type="PROSITE" id="PS51755">
    <property type="entry name" value="OMPR_PHOB"/>
    <property type="match status" value="1"/>
</dbReference>
<comment type="similarity">
    <text evidence="1">Belongs to the AfsR/DnrI/RedD regulatory family.</text>
</comment>
<dbReference type="PANTHER" id="PTHR35807">
    <property type="entry name" value="TRANSCRIPTIONAL REGULATOR REDD-RELATED"/>
    <property type="match status" value="1"/>
</dbReference>
<keyword evidence="5" id="KW-0804">Transcription</keyword>
<feature type="domain" description="OmpR/PhoB-type" evidence="9">
    <location>
        <begin position="1"/>
        <end position="105"/>
    </location>
</feature>
<keyword evidence="4 7" id="KW-0238">DNA-binding</keyword>
<dbReference type="GO" id="GO:0006355">
    <property type="term" value="P:regulation of DNA-templated transcription"/>
    <property type="evidence" value="ECO:0007669"/>
    <property type="project" value="InterPro"/>
</dbReference>
<evidence type="ECO:0000256" key="7">
    <source>
        <dbReference type="PROSITE-ProRule" id="PRU01091"/>
    </source>
</evidence>
<dbReference type="Pfam" id="PF00486">
    <property type="entry name" value="Trans_reg_C"/>
    <property type="match status" value="1"/>
</dbReference>
<evidence type="ECO:0000256" key="3">
    <source>
        <dbReference type="ARBA" id="ARBA00023015"/>
    </source>
</evidence>
<dbReference type="Proteomes" id="UP000646776">
    <property type="component" value="Unassembled WGS sequence"/>
</dbReference>
<protein>
    <submittedName>
        <fullName evidence="10">SARP family transcriptional regulator</fullName>
    </submittedName>
</protein>
<dbReference type="InterPro" id="IPR027417">
    <property type="entry name" value="P-loop_NTPase"/>
</dbReference>
<keyword evidence="11" id="KW-1185">Reference proteome</keyword>
<dbReference type="PRINTS" id="PR00364">
    <property type="entry name" value="DISEASERSIST"/>
</dbReference>
<dbReference type="InterPro" id="IPR019734">
    <property type="entry name" value="TPR_rpt"/>
</dbReference>
<organism evidence="10 11">
    <name type="scientific">Streptomyces phaeofaciens</name>
    <dbReference type="NCBI Taxonomy" id="68254"/>
    <lineage>
        <taxon>Bacteria</taxon>
        <taxon>Bacillati</taxon>
        <taxon>Actinomycetota</taxon>
        <taxon>Actinomycetes</taxon>
        <taxon>Kitasatosporales</taxon>
        <taxon>Streptomycetaceae</taxon>
        <taxon>Streptomyces</taxon>
    </lineage>
</organism>
<evidence type="ECO:0000256" key="4">
    <source>
        <dbReference type="ARBA" id="ARBA00023125"/>
    </source>
</evidence>
<dbReference type="AlphaFoldDB" id="A0A918HSJ7"/>
<evidence type="ECO:0000313" key="11">
    <source>
        <dbReference type="Proteomes" id="UP000646776"/>
    </source>
</evidence>
<dbReference type="InterPro" id="IPR001867">
    <property type="entry name" value="OmpR/PhoB-type_DNA-bd"/>
</dbReference>
<dbReference type="SUPFAM" id="SSF52540">
    <property type="entry name" value="P-loop containing nucleoside triphosphate hydrolases"/>
    <property type="match status" value="1"/>
</dbReference>
<dbReference type="PANTHER" id="PTHR35807:SF1">
    <property type="entry name" value="TRANSCRIPTIONAL REGULATOR REDD"/>
    <property type="match status" value="1"/>
</dbReference>
<dbReference type="Gene3D" id="3.40.50.300">
    <property type="entry name" value="P-loop containing nucleotide triphosphate hydrolases"/>
    <property type="match status" value="1"/>
</dbReference>
<reference evidence="10" key="1">
    <citation type="journal article" date="2014" name="Int. J. Syst. Evol. Microbiol.">
        <title>Complete genome sequence of Corynebacterium casei LMG S-19264T (=DSM 44701T), isolated from a smear-ripened cheese.</title>
        <authorList>
            <consortium name="US DOE Joint Genome Institute (JGI-PGF)"/>
            <person name="Walter F."/>
            <person name="Albersmeier A."/>
            <person name="Kalinowski J."/>
            <person name="Ruckert C."/>
        </authorList>
    </citation>
    <scope>NUCLEOTIDE SEQUENCE</scope>
    <source>
        <strain evidence="10">JCM 4125</strain>
    </source>
</reference>
<dbReference type="SMART" id="SM01043">
    <property type="entry name" value="BTAD"/>
    <property type="match status" value="1"/>
</dbReference>
<comment type="caution">
    <text evidence="10">The sequence shown here is derived from an EMBL/GenBank/DDBJ whole genome shotgun (WGS) entry which is preliminary data.</text>
</comment>
<dbReference type="GO" id="GO:0043531">
    <property type="term" value="F:ADP binding"/>
    <property type="evidence" value="ECO:0007669"/>
    <property type="project" value="InterPro"/>
</dbReference>
<name>A0A918HSJ7_9ACTN</name>
<dbReference type="SMART" id="SM00028">
    <property type="entry name" value="TPR"/>
    <property type="match status" value="7"/>
</dbReference>
<sequence>MTGFRLLGPVELWLSGRPVDLGPAKRRTVVAALLVDAGRWVTAETLIDRVWGDDPPAQVRATLYSHITRIRRVVTDAGPDLRGGADQPPATPSLLRGSGGYRLDIAPDLVDAHRFRNLVTRARRTDVPDAARVATLREAMGLWQGDPLAGLPGDWAARTRESWLHQRIDGVLAWADAELRVGGHVVVIDTLSALVAEHPLVEPLAVALMRALHAADRAPEALACYTALHRRLADELGTAPGAEARREHQAILSGGATAPAAPRPPAETGGGTRVRSERAGLVPAQLPMEAVGFTGREEELARLEKVLVAGADRPTSVVVSAVSGTAGVGKTALAVRWAHRARDRFPDGQLYVNLRGYDPDRPMTAPEALVRFLSALGVSDQDIPLEVDDRAARYRTELAGRRMLVVLDNAATVEQVRPLLPGSSSCAVLVTSRDSLAGLVAREGAHRLDLDLLPADAARTLLRRLVGARAESEPAAVDALAAQCARLPLALRVAAELAAARPATPLSDLVTELADQQRRLDLLEADGDPRTAVAAVFSWSLRHLPADAARAFRLLGLHPGPDLDAHAAAALTGGDLADTRRALDVLARTHLIQRVDAVRYGMHDLLSAYATRLATAEDTPAAREAALDRLFDHYLATAAAAMNCLHPAEAHLRPAAPESATPVPDLSDPDAARAWLNTERACLTAMSAHTATHGRPTHAIRLSLTLYRYLISGHHTDGLTMHGHARDAARRIADPASEARALLGLGTAYWQLARHEPARRHLQQALTLFRQADDLTGQARALVNLGLVDERLGRFLSAVEYLEQALVLYRRVDDRSGEAIALKDLASVEGQLGRHEQAADHLRQALTLLRRTGNRYLEAHALNDLGTVEVHLGILEEAARHQEQALALFLGVGDRYGEAGALHGLGVVHTRRGLHAQAAECHRQALTIYGQNGDRDGEARALNGLGEAARAGGRPTEALAHHTDALAIAEDIGNPSQQARAHGGLGDAHHTLGDTAPAVHGYERALSLYAELGMPEADTVRTTLATLTGGRP</sequence>
<evidence type="ECO:0000256" key="1">
    <source>
        <dbReference type="ARBA" id="ARBA00005820"/>
    </source>
</evidence>
<keyword evidence="2" id="KW-0902">Two-component regulatory system</keyword>
<dbReference type="Gene3D" id="1.25.40.10">
    <property type="entry name" value="Tetratricopeptide repeat domain"/>
    <property type="match status" value="3"/>
</dbReference>
<dbReference type="GO" id="GO:0003677">
    <property type="term" value="F:DNA binding"/>
    <property type="evidence" value="ECO:0007669"/>
    <property type="project" value="UniProtKB-UniRule"/>
</dbReference>
<dbReference type="CDD" id="cd15831">
    <property type="entry name" value="BTAD"/>
    <property type="match status" value="1"/>
</dbReference>
<keyword evidence="6" id="KW-0802">TPR repeat</keyword>
<dbReference type="Pfam" id="PF00931">
    <property type="entry name" value="NB-ARC"/>
    <property type="match status" value="1"/>
</dbReference>
<dbReference type="InterPro" id="IPR011990">
    <property type="entry name" value="TPR-like_helical_dom_sf"/>
</dbReference>
<dbReference type="GO" id="GO:0000160">
    <property type="term" value="P:phosphorelay signal transduction system"/>
    <property type="evidence" value="ECO:0007669"/>
    <property type="project" value="UniProtKB-KW"/>
</dbReference>
<reference evidence="10" key="2">
    <citation type="submission" date="2020-09" db="EMBL/GenBank/DDBJ databases">
        <authorList>
            <person name="Sun Q."/>
            <person name="Ohkuma M."/>
        </authorList>
    </citation>
    <scope>NUCLEOTIDE SEQUENCE</scope>
    <source>
        <strain evidence="10">JCM 4125</strain>
    </source>
</reference>
<proteinExistence type="inferred from homology"/>
<gene>
    <name evidence="10" type="ORF">GCM10010226_91090</name>
</gene>
<dbReference type="Gene3D" id="1.10.10.10">
    <property type="entry name" value="Winged helix-like DNA-binding domain superfamily/Winged helix DNA-binding domain"/>
    <property type="match status" value="1"/>
</dbReference>
<dbReference type="Pfam" id="PF13424">
    <property type="entry name" value="TPR_12"/>
    <property type="match status" value="4"/>
</dbReference>
<dbReference type="EMBL" id="BMSA01000063">
    <property type="protein sequence ID" value="GGT99825.1"/>
    <property type="molecule type" value="Genomic_DNA"/>
</dbReference>
<evidence type="ECO:0000256" key="5">
    <source>
        <dbReference type="ARBA" id="ARBA00023163"/>
    </source>
</evidence>
<dbReference type="InterPro" id="IPR016032">
    <property type="entry name" value="Sig_transdc_resp-reg_C-effctor"/>
</dbReference>
<evidence type="ECO:0000256" key="2">
    <source>
        <dbReference type="ARBA" id="ARBA00023012"/>
    </source>
</evidence>
<feature type="repeat" description="TPR" evidence="6">
    <location>
        <begin position="739"/>
        <end position="772"/>
    </location>
</feature>
<evidence type="ECO:0000313" key="10">
    <source>
        <dbReference type="EMBL" id="GGT99825.1"/>
    </source>
</evidence>
<accession>A0A918HSJ7</accession>
<evidence type="ECO:0000256" key="8">
    <source>
        <dbReference type="SAM" id="MobiDB-lite"/>
    </source>
</evidence>
<dbReference type="InterPro" id="IPR051677">
    <property type="entry name" value="AfsR-DnrI-RedD_regulator"/>
</dbReference>
<dbReference type="PROSITE" id="PS50005">
    <property type="entry name" value="TPR"/>
    <property type="match status" value="1"/>
</dbReference>
<dbReference type="InterPro" id="IPR036388">
    <property type="entry name" value="WH-like_DNA-bd_sf"/>
</dbReference>
<dbReference type="Pfam" id="PF03704">
    <property type="entry name" value="BTAD"/>
    <property type="match status" value="1"/>
</dbReference>
<feature type="region of interest" description="Disordered" evidence="8">
    <location>
        <begin position="253"/>
        <end position="275"/>
    </location>
</feature>
<dbReference type="SUPFAM" id="SSF46894">
    <property type="entry name" value="C-terminal effector domain of the bipartite response regulators"/>
    <property type="match status" value="1"/>
</dbReference>
<feature type="DNA-binding region" description="OmpR/PhoB-type" evidence="7">
    <location>
        <begin position="1"/>
        <end position="105"/>
    </location>
</feature>
<dbReference type="SUPFAM" id="SSF48452">
    <property type="entry name" value="TPR-like"/>
    <property type="match status" value="3"/>
</dbReference>